<name>Q5W8H5_COMTE</name>
<reference evidence="3" key="4">
    <citation type="journal article" date="2004" name="Biochem. Biophys. Res. Commun.">
        <title>Steroid degradation gene cluster of Comamonas testosteroni consisting of 18 putative genes from meta-cleavage enzyme gene tesB to regulator gene tesR.</title>
        <authorList>
            <person name="Horinouchi M."/>
            <person name="Kurita T."/>
            <person name="Yamamoto T."/>
            <person name="Hatori E."/>
            <person name="Hayashi T."/>
            <person name="Kudo T."/>
        </authorList>
    </citation>
    <scope>NUCLEOTIDE SEQUENCE</scope>
    <source>
        <strain evidence="4">T441</strain>
        <strain evidence="3">TA441</strain>
    </source>
</reference>
<protein>
    <recommendedName>
        <fullName evidence="2">Amidase domain-containing protein</fullName>
    </recommendedName>
</protein>
<dbReference type="PANTHER" id="PTHR11895">
    <property type="entry name" value="TRANSAMIDASE"/>
    <property type="match status" value="1"/>
</dbReference>
<evidence type="ECO:0000259" key="2">
    <source>
        <dbReference type="Pfam" id="PF01425"/>
    </source>
</evidence>
<dbReference type="PROSITE" id="PS51318">
    <property type="entry name" value="TAT"/>
    <property type="match status" value="1"/>
</dbReference>
<reference evidence="4" key="9">
    <citation type="journal article" date="2010" name="J. Steroid Biochem. Mol. Biol.">
        <title>Steroid degradation genes in Comamonas testosteroni TA441: Isolation of genes encoding a ?4(5)-isomerase and 3?- and 3?-dehydrogenases and evidence for a 100 kb steroid degradation gene hot spot.</title>
        <authorList>
            <person name="Horinouchi M."/>
            <person name="Kurita T."/>
            <person name="Hayashi T."/>
            <person name="Kudo T."/>
        </authorList>
    </citation>
    <scope>NUCLEOTIDE SEQUENCE</scope>
    <source>
        <strain evidence="4">T441</strain>
    </source>
</reference>
<comment type="similarity">
    <text evidence="1">Belongs to the amidase family.</text>
</comment>
<dbReference type="InterPro" id="IPR000120">
    <property type="entry name" value="Amidase"/>
</dbReference>
<dbReference type="Pfam" id="PF01425">
    <property type="entry name" value="Amidase"/>
    <property type="match status" value="1"/>
</dbReference>
<reference evidence="4" key="12">
    <citation type="journal article" date="2014" name="J. Steroid Biochem. Mol. Biol.">
        <title>Identification of 9?-hydroxy-17-oxo-1,2,3,4,10,19-hexanorandrost-6-en-5-oic acid and ?-oxidation products of the C-17 side chain in cholic acid degradation by Comamonas testosteroni TA441.</title>
        <authorList>
            <person name="Horinouchi M."/>
            <person name="Hayashi T."/>
            <person name="Koshino H."/>
            <person name="Malon M."/>
            <person name="Hirota H."/>
            <person name="Kudo T."/>
        </authorList>
    </citation>
    <scope>NUCLEOTIDE SEQUENCE</scope>
    <source>
        <strain evidence="4">T441</strain>
    </source>
</reference>
<dbReference type="RefSeq" id="WP_149356030.1">
    <property type="nucleotide sequence ID" value="NZ_BKBW01000005.1"/>
</dbReference>
<dbReference type="InterPro" id="IPR036928">
    <property type="entry name" value="AS_sf"/>
</dbReference>
<dbReference type="PANTHER" id="PTHR11895:SF7">
    <property type="entry name" value="GLUTAMYL-TRNA(GLN) AMIDOTRANSFERASE SUBUNIT A, MITOCHONDRIAL"/>
    <property type="match status" value="1"/>
</dbReference>
<dbReference type="InterPro" id="IPR006311">
    <property type="entry name" value="TAT_signal"/>
</dbReference>
<dbReference type="InterPro" id="IPR023631">
    <property type="entry name" value="Amidase_dom"/>
</dbReference>
<reference evidence="4" key="11">
    <citation type="journal article" date="2014" name="J. Bacteriol.">
        <title>Identification of 9?-hydroxy-17-oxo-1,2,3,4,10,19-hexanorandrostan-5-oic acid in steroid degradation by Comamonas testosteroni TA441 and its conversion to the corresponding 6-en-5-oyl coenzyme A (CoA) involving open reading frame 28 (ORF28)- and ORF30-encoded acyl-CoA dehydrogenases.</title>
        <authorList>
            <person name="Horinouchi M."/>
            <person name="Hayashi T."/>
            <person name="Koshino H."/>
            <person name="Malon M."/>
            <person name="Hirota H."/>
            <person name="Kudo T."/>
        </authorList>
    </citation>
    <scope>NUCLEOTIDE SEQUENCE</scope>
    <source>
        <strain evidence="4">T441</strain>
    </source>
</reference>
<reference evidence="4" key="1">
    <citation type="journal article" date="2001" name="Microbiology">
        <title>Meta-cleavage enzyme gene tesB is necessary for testosterone degradation in Comamonas testosteroni TA441.</title>
        <authorList>
            <person name="Horinouchi M."/>
            <person name="Hayashi T."/>
            <person name="Taguchi K."/>
            <person name="Arai H."/>
            <person name="Kudo T."/>
        </authorList>
    </citation>
    <scope>NUCLEOTIDE SEQUENCE</scope>
    <source>
        <strain evidence="4">T441</strain>
    </source>
</reference>
<feature type="domain" description="Amidase" evidence="2">
    <location>
        <begin position="67"/>
        <end position="505"/>
    </location>
</feature>
<dbReference type="Gene3D" id="3.90.1300.10">
    <property type="entry name" value="Amidase signature (AS) domain"/>
    <property type="match status" value="1"/>
</dbReference>
<sequence>MSSSKKEESMESVNQGVDRRGFIQGAGAVAAATAVPAMAAQKKNEAMAVDGYAWAEQIRRGDITPLEALEAAIARTEALPKLNAVVIKDYDLARDQARQMSALGSAARAEATARAPMWGVPFLLKDLNQYLKGTVTTNGCRFFKGAVAEYDSTLVARYKAAGLNIFGKTASPEFGQTPTTESLLYGKSPNPWNAAHTTGGSSGGAASVVAAGIVPVAHASDGGGSIRIPASHCGLFGLKPSRGRLPAGPANMEGWMGLSMNHVISRSVRDSAHLLDLTQGREPGSRTVPPRDVEGSYLDALKQAPKKLRIAVWSRNYFGIPVHADCQAAVDKAIKACLALGHEIVEDMPELPVAEVFSGLGVVTSVGMMASIRAREKLLGRAVRQDEVEQMDWLYLEKAKSYTAEQMLMARTNFDTAGQILDRFFLKYDLILTPVMAVPPPLLGVLTLDQPYDSFAREAVKASPYTALFNMTGQPAMSVPMHWTRDNLPVGAHFAAPFGREGRLLALAAQLEQAVPWAHRQPDLSVFKA</sequence>
<reference evidence="4" key="6">
    <citation type="journal article" date="2005" name="Appl. Environ. Microbiol.">
        <title>Identification of 9,17-dioxo-1,2,3,4,10,19-hexanorandrostan-5-oic acid, 4-hydroxy-2-oxohexanoic acid, and 2-hydroxyhexa-2,4-dienoic acid and related enzymes involved in testosterone degradation in Comamonas testosteroni TA441.</title>
        <authorList>
            <person name="Horinouchi M."/>
            <person name="Hayashi T."/>
            <person name="Koshino H."/>
            <person name="Kurita T."/>
            <person name="Kudo T."/>
        </authorList>
    </citation>
    <scope>NUCLEOTIDE SEQUENCE</scope>
    <source>
        <strain evidence="4">T441</strain>
    </source>
</reference>
<dbReference type="PROSITE" id="PS00571">
    <property type="entry name" value="AMIDASES"/>
    <property type="match status" value="1"/>
</dbReference>
<reference evidence="4" key="10">
    <citation type="journal article" date="2012" name="J. Steroid Biochem. Mol. Biol.">
        <title>Steroid degradation in Comamonas testosteroni.</title>
        <authorList>
            <person name="Horinouchi M."/>
            <person name="Hayashi T."/>
            <person name="Kudo T."/>
        </authorList>
    </citation>
    <scope>NUCLEOTIDE SEQUENCE</scope>
    <source>
        <strain evidence="4">T441</strain>
    </source>
</reference>
<evidence type="ECO:0000313" key="3">
    <source>
        <dbReference type="EMBL" id="BAD66688.1"/>
    </source>
</evidence>
<reference evidence="4" key="2">
    <citation type="journal article" date="2003" name="Appl. Environ. Microbiol.">
        <title>Gene encoding the hydrolase for the product of the meta-cleavage reaction in testosterone degradation by Comamonas testosteroni.</title>
        <authorList>
            <person name="Horinouchi M."/>
            <person name="Hayashi T."/>
            <person name="Koshino H."/>
            <person name="Yamamoto T."/>
            <person name="Kudo T."/>
        </authorList>
    </citation>
    <scope>NUCLEOTIDE SEQUENCE</scope>
    <source>
        <strain evidence="4">T441</strain>
    </source>
</reference>
<reference evidence="4" key="8">
    <citation type="journal article" date="2008" name="J. Bacteriol.">
        <title>Identification of genes involved in inversion of stereochemistry of a C-12 hydroxyl group in the catabolism of cholic acid by Comamonas testosteroni TA441.</title>
        <authorList>
            <person name="Horinouchi M."/>
            <person name="Hayashi T."/>
            <person name="Koshino H."/>
            <person name="Malon M."/>
            <person name="Yamamoto T."/>
            <person name="Kudo T."/>
        </authorList>
    </citation>
    <scope>NUCLEOTIDE SEQUENCE</scope>
    <source>
        <strain evidence="4">T441</strain>
    </source>
</reference>
<dbReference type="SUPFAM" id="SSF75304">
    <property type="entry name" value="Amidase signature (AS) enzymes"/>
    <property type="match status" value="1"/>
</dbReference>
<reference evidence="4" key="7">
    <citation type="journal article" date="2006" name="J. Steroid Biochem. Mol. Biol.">
        <title>ORF18-disrupted mutant of Comamonas testosteroni TA441 accumulates significant amounts of 9,17-dioxo-1,2,3,4,10,19-hexanorandrostan-5-oic acid and its derivatives after incubation with steroids.</title>
        <authorList>
            <person name="Horinouchi M."/>
            <person name="Hayashi T."/>
            <person name="Koshino H."/>
            <person name="Kudo T."/>
        </authorList>
    </citation>
    <scope>NUCLEOTIDE SEQUENCE</scope>
    <source>
        <strain evidence="4">T441</strain>
    </source>
</reference>
<dbReference type="EMBL" id="LC010134">
    <property type="protein sequence ID" value="BAP91343.1"/>
    <property type="molecule type" value="Genomic_DNA"/>
</dbReference>
<accession>Q5W8H5</accession>
<dbReference type="InterPro" id="IPR020556">
    <property type="entry name" value="Amidase_CS"/>
</dbReference>
<organism evidence="3">
    <name type="scientific">Comamonas testosteroni</name>
    <name type="common">Pseudomonas testosteroni</name>
    <dbReference type="NCBI Taxonomy" id="285"/>
    <lineage>
        <taxon>Bacteria</taxon>
        <taxon>Pseudomonadati</taxon>
        <taxon>Pseudomonadota</taxon>
        <taxon>Betaproteobacteria</taxon>
        <taxon>Burkholderiales</taxon>
        <taxon>Comamonadaceae</taxon>
        <taxon>Comamonas</taxon>
    </lineage>
</organism>
<dbReference type="AlphaFoldDB" id="Q5W8H5"/>
<reference evidence="4" key="3">
    <citation type="journal article" date="2003" name="Appl. Environ. Microbiol.">
        <title>A new bacterial steroid degradation gene cluster in Comamonas testosteroni TA441 which consists of aromatic-compound degradation genes for seco-steroids and 3-ketosteroid dehydrogenase genes.</title>
        <authorList>
            <person name="Horinouchi M."/>
            <person name="Hayashi T."/>
            <person name="Yamamoto T."/>
            <person name="Kudo T."/>
        </authorList>
    </citation>
    <scope>NUCLEOTIDE SEQUENCE</scope>
    <source>
        <strain evidence="4">T441</strain>
    </source>
</reference>
<dbReference type="EMBL" id="AB186487">
    <property type="protein sequence ID" value="BAD66688.1"/>
    <property type="molecule type" value="Genomic_DNA"/>
</dbReference>
<reference evidence="4" key="5">
    <citation type="journal article" date="2004" name="J. Steroid Biochem. Mol. Biol.">
        <title>The genes encoding the hydroxylase of 3-hydroxy-9,10-secoandrosta-1,3,5(10)-triene-9,17-dione in steroid degradation in Comamonas testosteroni TA441.</title>
        <authorList>
            <person name="Horinouchi M."/>
            <person name="Hayashi T."/>
            <person name="Kudo T."/>
        </authorList>
    </citation>
    <scope>NUCLEOTIDE SEQUENCE</scope>
    <source>
        <strain evidence="4">T441</strain>
    </source>
</reference>
<dbReference type="GO" id="GO:0003824">
    <property type="term" value="F:catalytic activity"/>
    <property type="evidence" value="ECO:0007669"/>
    <property type="project" value="InterPro"/>
</dbReference>
<evidence type="ECO:0000313" key="4">
    <source>
        <dbReference type="EMBL" id="BAP91343.1"/>
    </source>
</evidence>
<evidence type="ECO:0000256" key="1">
    <source>
        <dbReference type="ARBA" id="ARBA00009199"/>
    </source>
</evidence>
<proteinExistence type="inferred from homology"/>